<evidence type="ECO:0000256" key="2">
    <source>
        <dbReference type="ARBA" id="ARBA00006950"/>
    </source>
</evidence>
<evidence type="ECO:0000256" key="6">
    <source>
        <dbReference type="ARBA" id="ARBA00023004"/>
    </source>
</evidence>
<dbReference type="PANTHER" id="PTHR11431:SF127">
    <property type="entry name" value="BACTERIAL NON-HEME FERRITIN"/>
    <property type="match status" value="1"/>
</dbReference>
<gene>
    <name evidence="11" type="primary">ftnA</name>
    <name evidence="11" type="ORF">BBEV_2226</name>
</gene>
<evidence type="ECO:0000313" key="11">
    <source>
        <dbReference type="EMBL" id="AOM83584.1"/>
    </source>
</evidence>
<dbReference type="GO" id="GO:0004322">
    <property type="term" value="F:ferroxidase activity"/>
    <property type="evidence" value="ECO:0007669"/>
    <property type="project" value="TreeGrafter"/>
</dbReference>
<dbReference type="InterPro" id="IPR009078">
    <property type="entry name" value="Ferritin-like_SF"/>
</dbReference>
<dbReference type="InterPro" id="IPR001519">
    <property type="entry name" value="Ferritin"/>
</dbReference>
<dbReference type="STRING" id="632773.BBEV_2226"/>
<feature type="binding site" evidence="8">
    <location>
        <position position="94"/>
    </location>
    <ligand>
        <name>Fe cation</name>
        <dbReference type="ChEBI" id="CHEBI:24875"/>
        <label>1</label>
    </ligand>
</feature>
<evidence type="ECO:0000256" key="5">
    <source>
        <dbReference type="ARBA" id="ARBA00023002"/>
    </source>
</evidence>
<dbReference type="InterPro" id="IPR012347">
    <property type="entry name" value="Ferritin-like"/>
</dbReference>
<keyword evidence="6 8" id="KW-0408">Iron</keyword>
<dbReference type="Pfam" id="PF00210">
    <property type="entry name" value="Ferritin"/>
    <property type="match status" value="1"/>
</dbReference>
<dbReference type="FunFam" id="1.20.1260.10:FF:000001">
    <property type="entry name" value="Non-heme ferritin"/>
    <property type="match status" value="1"/>
</dbReference>
<evidence type="ECO:0000256" key="1">
    <source>
        <dbReference type="ARBA" id="ARBA00002485"/>
    </source>
</evidence>
<dbReference type="InterPro" id="IPR009040">
    <property type="entry name" value="Ferritin-like_diiron"/>
</dbReference>
<dbReference type="CDD" id="cd01055">
    <property type="entry name" value="Nonheme_Ferritin"/>
    <property type="match status" value="1"/>
</dbReference>
<keyword evidence="5" id="KW-0560">Oxidoreductase</keyword>
<dbReference type="EMBL" id="CP012502">
    <property type="protein sequence ID" value="AOM83584.1"/>
    <property type="molecule type" value="Genomic_DNA"/>
</dbReference>
<evidence type="ECO:0000256" key="4">
    <source>
        <dbReference type="ARBA" id="ARBA00022723"/>
    </source>
</evidence>
<accession>A0A1D7QX34</accession>
<evidence type="ECO:0000313" key="12">
    <source>
        <dbReference type="Proteomes" id="UP000094463"/>
    </source>
</evidence>
<keyword evidence="4 8" id="KW-0479">Metal-binding</keyword>
<dbReference type="Gene3D" id="1.20.1260.10">
    <property type="match status" value="1"/>
</dbReference>
<dbReference type="EC" id="1.16.3.2" evidence="9"/>
<dbReference type="GO" id="GO:0005829">
    <property type="term" value="C:cytosol"/>
    <property type="evidence" value="ECO:0007669"/>
    <property type="project" value="TreeGrafter"/>
</dbReference>
<feature type="binding site" evidence="8">
    <location>
        <position position="127"/>
    </location>
    <ligand>
        <name>Fe cation</name>
        <dbReference type="ChEBI" id="CHEBI:24875"/>
        <label>1</label>
    </ligand>
</feature>
<dbReference type="GO" id="GO:0008199">
    <property type="term" value="F:ferric iron binding"/>
    <property type="evidence" value="ECO:0007669"/>
    <property type="project" value="InterPro"/>
</dbReference>
<protein>
    <recommendedName>
        <fullName evidence="9">Ferritin</fullName>
        <ecNumber evidence="9">1.16.3.2</ecNumber>
    </recommendedName>
</protein>
<dbReference type="GO" id="GO:0042802">
    <property type="term" value="F:identical protein binding"/>
    <property type="evidence" value="ECO:0007669"/>
    <property type="project" value="UniProtKB-ARBA"/>
</dbReference>
<feature type="domain" description="Ferritin-like diiron" evidence="10">
    <location>
        <begin position="1"/>
        <end position="145"/>
    </location>
</feature>
<feature type="binding site" evidence="8">
    <location>
        <position position="17"/>
    </location>
    <ligand>
        <name>Fe cation</name>
        <dbReference type="ChEBI" id="CHEBI:24875"/>
        <label>1</label>
    </ligand>
</feature>
<dbReference type="GO" id="GO:0008198">
    <property type="term" value="F:ferrous iron binding"/>
    <property type="evidence" value="ECO:0007669"/>
    <property type="project" value="TreeGrafter"/>
</dbReference>
<reference evidence="11 12" key="1">
    <citation type="submission" date="2015-08" db="EMBL/GenBank/DDBJ databases">
        <title>The complete genome sequence of Bacillus beveridgei MLTeJB.</title>
        <authorList>
            <person name="Hanson T.E."/>
            <person name="Mesa C."/>
            <person name="Basesman S.M."/>
            <person name="Oremland R.S."/>
        </authorList>
    </citation>
    <scope>NUCLEOTIDE SEQUENCE [LARGE SCALE GENOMIC DNA]</scope>
    <source>
        <strain evidence="11 12">MLTeJB</strain>
    </source>
</reference>
<evidence type="ECO:0000256" key="3">
    <source>
        <dbReference type="ARBA" id="ARBA00022434"/>
    </source>
</evidence>
<keyword evidence="3 9" id="KW-0409">Iron storage</keyword>
<comment type="function">
    <text evidence="1 9">Iron-storage protein.</text>
</comment>
<organism evidence="11 12">
    <name type="scientific">Salisediminibacterium beveridgei</name>
    <dbReference type="NCBI Taxonomy" id="632773"/>
    <lineage>
        <taxon>Bacteria</taxon>
        <taxon>Bacillati</taxon>
        <taxon>Bacillota</taxon>
        <taxon>Bacilli</taxon>
        <taxon>Bacillales</taxon>
        <taxon>Bacillaceae</taxon>
        <taxon>Salisediminibacterium</taxon>
    </lineage>
</organism>
<dbReference type="KEGG" id="bbev:BBEV_2226"/>
<dbReference type="InterPro" id="IPR041719">
    <property type="entry name" value="Ferritin_prok"/>
</dbReference>
<dbReference type="GO" id="GO:0006879">
    <property type="term" value="P:intracellular iron ion homeostasis"/>
    <property type="evidence" value="ECO:0007669"/>
    <property type="project" value="UniProtKB-KW"/>
</dbReference>
<evidence type="ECO:0000256" key="9">
    <source>
        <dbReference type="RuleBase" id="RU361145"/>
    </source>
</evidence>
<keyword evidence="9" id="KW-0963">Cytoplasm</keyword>
<dbReference type="OrthoDB" id="9801481at2"/>
<dbReference type="PROSITE" id="PS50905">
    <property type="entry name" value="FERRITIN_LIKE"/>
    <property type="match status" value="1"/>
</dbReference>
<dbReference type="PATRIC" id="fig|632773.3.peg.2345"/>
<name>A0A1D7QX34_9BACI</name>
<dbReference type="GO" id="GO:0006826">
    <property type="term" value="P:iron ion transport"/>
    <property type="evidence" value="ECO:0007669"/>
    <property type="project" value="InterPro"/>
</dbReference>
<dbReference type="SUPFAM" id="SSF47240">
    <property type="entry name" value="Ferritin-like"/>
    <property type="match status" value="1"/>
</dbReference>
<keyword evidence="12" id="KW-1185">Reference proteome</keyword>
<sequence length="165" mass="19067">MMSKKLAKGLNDQMNNEFNAAHVYLATAAYCSNESFDGFANFFLAQAEEEREHAMKFYNFIVDMGEEASIQALPEPNNKFTSILDTFEKSLEHEKEVTKQIYKLADMALDEREHATMTFLNWFIDEQVEEEASFDGIIQKIKRIENDSNAFYMLETELGKRSSES</sequence>
<dbReference type="Proteomes" id="UP000094463">
    <property type="component" value="Chromosome"/>
</dbReference>
<dbReference type="RefSeq" id="WP_069365551.1">
    <property type="nucleotide sequence ID" value="NZ_CP012502.1"/>
</dbReference>
<dbReference type="AlphaFoldDB" id="A0A1D7QX34"/>
<evidence type="ECO:0000256" key="7">
    <source>
        <dbReference type="ARBA" id="ARBA00048035"/>
    </source>
</evidence>
<feature type="binding site" evidence="8">
    <location>
        <position position="50"/>
    </location>
    <ligand>
        <name>Fe cation</name>
        <dbReference type="ChEBI" id="CHEBI:24875"/>
        <label>1</label>
    </ligand>
</feature>
<dbReference type="PANTHER" id="PTHR11431">
    <property type="entry name" value="FERRITIN"/>
    <property type="match status" value="1"/>
</dbReference>
<feature type="binding site" evidence="8">
    <location>
        <position position="53"/>
    </location>
    <ligand>
        <name>Fe cation</name>
        <dbReference type="ChEBI" id="CHEBI:24875"/>
        <label>1</label>
    </ligand>
</feature>
<comment type="similarity">
    <text evidence="2 9">Belongs to the ferritin family. Prokaryotic subfamily.</text>
</comment>
<comment type="subcellular location">
    <subcellularLocation>
        <location evidence="9">Cytoplasm</location>
    </subcellularLocation>
</comment>
<evidence type="ECO:0000256" key="8">
    <source>
        <dbReference type="PIRSR" id="PIRSR601519-1"/>
    </source>
</evidence>
<dbReference type="InterPro" id="IPR008331">
    <property type="entry name" value="Ferritin_DPS_dom"/>
</dbReference>
<evidence type="ECO:0000259" key="10">
    <source>
        <dbReference type="PROSITE" id="PS50905"/>
    </source>
</evidence>
<comment type="catalytic activity">
    <reaction evidence="7 9">
        <text>4 Fe(2+) + O2 + 6 H2O = 4 iron(III) oxide-hydroxide + 12 H(+)</text>
        <dbReference type="Rhea" id="RHEA:11972"/>
        <dbReference type="ChEBI" id="CHEBI:15377"/>
        <dbReference type="ChEBI" id="CHEBI:15378"/>
        <dbReference type="ChEBI" id="CHEBI:15379"/>
        <dbReference type="ChEBI" id="CHEBI:29033"/>
        <dbReference type="ChEBI" id="CHEBI:78619"/>
        <dbReference type="EC" id="1.16.3.2"/>
    </reaction>
</comment>
<proteinExistence type="inferred from homology"/>